<evidence type="ECO:0000313" key="3">
    <source>
        <dbReference type="EMBL" id="MCP9274914.1"/>
    </source>
</evidence>
<organism evidence="3 4">
    <name type="scientific">Mycolicibacterium arenosum</name>
    <dbReference type="NCBI Taxonomy" id="2952157"/>
    <lineage>
        <taxon>Bacteria</taxon>
        <taxon>Bacillati</taxon>
        <taxon>Actinomycetota</taxon>
        <taxon>Actinomycetes</taxon>
        <taxon>Mycobacteriales</taxon>
        <taxon>Mycobacteriaceae</taxon>
        <taxon>Mycolicibacterium</taxon>
    </lineage>
</organism>
<dbReference type="PANTHER" id="PTHR13696">
    <property type="entry name" value="P-LOOP CONTAINING NUCLEOSIDE TRIPHOSPHATE HYDROLASE"/>
    <property type="match status" value="1"/>
</dbReference>
<dbReference type="Pfam" id="PF13614">
    <property type="entry name" value="AAA_31"/>
    <property type="match status" value="1"/>
</dbReference>
<feature type="compositionally biased region" description="Low complexity" evidence="1">
    <location>
        <begin position="24"/>
        <end position="42"/>
    </location>
</feature>
<dbReference type="InterPro" id="IPR025669">
    <property type="entry name" value="AAA_dom"/>
</dbReference>
<dbReference type="PANTHER" id="PTHR13696:SF52">
    <property type="entry name" value="PARA FAMILY PROTEIN CT_582"/>
    <property type="match status" value="1"/>
</dbReference>
<dbReference type="Gene3D" id="3.40.50.300">
    <property type="entry name" value="P-loop containing nucleotide triphosphate hydrolases"/>
    <property type="match status" value="1"/>
</dbReference>
<feature type="domain" description="AAA" evidence="2">
    <location>
        <begin position="70"/>
        <end position="246"/>
    </location>
</feature>
<keyword evidence="4" id="KW-1185">Reference proteome</keyword>
<evidence type="ECO:0000259" key="2">
    <source>
        <dbReference type="Pfam" id="PF13614"/>
    </source>
</evidence>
<dbReference type="InterPro" id="IPR027417">
    <property type="entry name" value="P-loop_NTPase"/>
</dbReference>
<dbReference type="InterPro" id="IPR050678">
    <property type="entry name" value="DNA_Partitioning_ATPase"/>
</dbReference>
<accession>A0ABT1M6V4</accession>
<evidence type="ECO:0000313" key="4">
    <source>
        <dbReference type="Proteomes" id="UP001651690"/>
    </source>
</evidence>
<dbReference type="SUPFAM" id="SSF52540">
    <property type="entry name" value="P-loop containing nucleoside triphosphate hydrolases"/>
    <property type="match status" value="1"/>
</dbReference>
<dbReference type="Proteomes" id="UP001651690">
    <property type="component" value="Unassembled WGS sequence"/>
</dbReference>
<proteinExistence type="predicted"/>
<evidence type="ECO:0000256" key="1">
    <source>
        <dbReference type="SAM" id="MobiDB-lite"/>
    </source>
</evidence>
<protein>
    <submittedName>
        <fullName evidence="3">ParA family protein</fullName>
    </submittedName>
</protein>
<reference evidence="3 4" key="1">
    <citation type="submission" date="2022-06" db="EMBL/GenBank/DDBJ databases">
        <title>Mycolicibacterium sp. CAU 1645 isolated from seawater.</title>
        <authorList>
            <person name="Kim W."/>
        </authorList>
    </citation>
    <scope>NUCLEOTIDE SEQUENCE [LARGE SCALE GENOMIC DNA]</scope>
    <source>
        <strain evidence="3 4">CAU 1645</strain>
    </source>
</reference>
<feature type="region of interest" description="Disordered" evidence="1">
    <location>
        <begin position="1"/>
        <end position="42"/>
    </location>
</feature>
<name>A0ABT1M6V4_9MYCO</name>
<sequence>MPPPQDGPETPMGSPSPTPDVSRETWPAGAAEPAWPDPAADTPIGAEAERAVRILHGAKGRELPKPAQQRVFTIANQKGGVGKTTTAVNIAAALALQGLKTLVIDLDPQGNASTALGIEHRPGTPSSYEVLIGEMTLEEALQQSPHSERLFCVPATIDLAGAEIELVSMVAREGRLRNALASLHAYDFDYVFIDCPPSLGLLTINALVAAPEVLIPIQCEYYALEGVGQLIRNIEMVKAHLNPLLDVTTVILTMYDGRTRLADQVAEDVRAHFGEKVLRTVIPRSVKVSEAPGYGMTILNYDPGSRGALSYLDASRELAERGRNQS</sequence>
<dbReference type="CDD" id="cd02042">
    <property type="entry name" value="ParAB_family"/>
    <property type="match status" value="1"/>
</dbReference>
<dbReference type="EMBL" id="JANDBD010000009">
    <property type="protein sequence ID" value="MCP9274914.1"/>
    <property type="molecule type" value="Genomic_DNA"/>
</dbReference>
<gene>
    <name evidence="3" type="ORF">NM203_22245</name>
</gene>
<comment type="caution">
    <text evidence="3">The sequence shown here is derived from an EMBL/GenBank/DDBJ whole genome shotgun (WGS) entry which is preliminary data.</text>
</comment>